<organism evidence="1 2">
    <name type="scientific">Phaseolus angularis</name>
    <name type="common">Azuki bean</name>
    <name type="synonym">Vigna angularis</name>
    <dbReference type="NCBI Taxonomy" id="3914"/>
    <lineage>
        <taxon>Eukaryota</taxon>
        <taxon>Viridiplantae</taxon>
        <taxon>Streptophyta</taxon>
        <taxon>Embryophyta</taxon>
        <taxon>Tracheophyta</taxon>
        <taxon>Spermatophyta</taxon>
        <taxon>Magnoliopsida</taxon>
        <taxon>eudicotyledons</taxon>
        <taxon>Gunneridae</taxon>
        <taxon>Pentapetalae</taxon>
        <taxon>rosids</taxon>
        <taxon>fabids</taxon>
        <taxon>Fabales</taxon>
        <taxon>Fabaceae</taxon>
        <taxon>Papilionoideae</taxon>
        <taxon>50 kb inversion clade</taxon>
        <taxon>NPAAA clade</taxon>
        <taxon>indigoferoid/millettioid clade</taxon>
        <taxon>Phaseoleae</taxon>
        <taxon>Vigna</taxon>
    </lineage>
</organism>
<dbReference type="AlphaFoldDB" id="A0A8T0JKR8"/>
<sequence>MDINKVGRCLGKLPSKEAKKKVLCNQPCSTFERVNSTFSMSIMQPPRLSM</sequence>
<reference evidence="1 2" key="1">
    <citation type="submission" date="2020-05" db="EMBL/GenBank/DDBJ databases">
        <title>Vigna angularis (adzuki bean) Var. LongXiaoDou No. 4 denovo assembly.</title>
        <authorList>
            <person name="Xiang H."/>
        </authorList>
    </citation>
    <scope>NUCLEOTIDE SEQUENCE [LARGE SCALE GENOMIC DNA]</scope>
    <source>
        <tissue evidence="1">Leaf</tissue>
    </source>
</reference>
<comment type="caution">
    <text evidence="1">The sequence shown here is derived from an EMBL/GenBank/DDBJ whole genome shotgun (WGS) entry which is preliminary data.</text>
</comment>
<proteinExistence type="predicted"/>
<accession>A0A8T0JKR8</accession>
<dbReference type="EMBL" id="JABFOF010000010">
    <property type="protein sequence ID" value="KAG2376521.1"/>
    <property type="molecule type" value="Genomic_DNA"/>
</dbReference>
<name>A0A8T0JKR8_PHAAN</name>
<gene>
    <name evidence="1" type="ORF">HKW66_Vig0241510</name>
</gene>
<dbReference type="Proteomes" id="UP000743370">
    <property type="component" value="Unassembled WGS sequence"/>
</dbReference>
<evidence type="ECO:0000313" key="2">
    <source>
        <dbReference type="Proteomes" id="UP000743370"/>
    </source>
</evidence>
<protein>
    <submittedName>
        <fullName evidence="1">Uncharacterized protein</fullName>
    </submittedName>
</protein>
<evidence type="ECO:0000313" key="1">
    <source>
        <dbReference type="EMBL" id="KAG2376521.1"/>
    </source>
</evidence>